<dbReference type="Pfam" id="PF13561">
    <property type="entry name" value="adh_short_C2"/>
    <property type="match status" value="1"/>
</dbReference>
<dbReference type="eggNOG" id="COG1028">
    <property type="taxonomic scope" value="Bacteria"/>
</dbReference>
<dbReference type="RefSeq" id="WP_011365991.1">
    <property type="nucleotide sequence ID" value="NC_007517.1"/>
</dbReference>
<dbReference type="AlphaFoldDB" id="Q39TG1"/>
<protein>
    <submittedName>
        <fullName evidence="3">Oxidoreductase, short-chain dehydrogenase/reductase family</fullName>
    </submittedName>
</protein>
<dbReference type="PRINTS" id="PR00080">
    <property type="entry name" value="SDRFAMILY"/>
</dbReference>
<evidence type="ECO:0000256" key="1">
    <source>
        <dbReference type="ARBA" id="ARBA00006484"/>
    </source>
</evidence>
<dbReference type="SUPFAM" id="SSF51735">
    <property type="entry name" value="NAD(P)-binding Rossmann-fold domains"/>
    <property type="match status" value="1"/>
</dbReference>
<dbReference type="EMBL" id="CP000148">
    <property type="protein sequence ID" value="ABB32463.1"/>
    <property type="molecule type" value="Genomic_DNA"/>
</dbReference>
<gene>
    <name evidence="3" type="ordered locus">Gmet_2236</name>
</gene>
<dbReference type="InterPro" id="IPR002347">
    <property type="entry name" value="SDR_fam"/>
</dbReference>
<dbReference type="PRINTS" id="PR00081">
    <property type="entry name" value="GDHRDH"/>
</dbReference>
<evidence type="ECO:0000313" key="3">
    <source>
        <dbReference type="EMBL" id="ABB32463.1"/>
    </source>
</evidence>
<dbReference type="HOGENOM" id="CLU_010194_1_3_7"/>
<dbReference type="GO" id="GO:0016616">
    <property type="term" value="F:oxidoreductase activity, acting on the CH-OH group of donors, NAD or NADP as acceptor"/>
    <property type="evidence" value="ECO:0007669"/>
    <property type="project" value="TreeGrafter"/>
</dbReference>
<sequence length="266" mass="27769">MLKIEDKPVSGLLDLSGKRAVVTGAAAGIGYAIAKRLAEAGATVLITDINREAIEEAEHRLSSMKCKVKSLVSDAGREADIKSLFSYVADSFGGVDILVNNAGIYPATKILDMSLEQWREVIRINLESAFLCSQEAGRIMVRQGTGGVIVNISSMAALKPCFPGLAHYGASKGGVVNLTRSTALELAPHKIRAVAVVPGGILTGGVRSNLKQSEEKDSLQSIGATIPLGGFGQPDDIARTVLFLASDSAAYITGTTILVDGGAMLV</sequence>
<keyword evidence="4" id="KW-1185">Reference proteome</keyword>
<evidence type="ECO:0000313" key="4">
    <source>
        <dbReference type="Proteomes" id="UP000007073"/>
    </source>
</evidence>
<dbReference type="PANTHER" id="PTHR42760">
    <property type="entry name" value="SHORT-CHAIN DEHYDROGENASES/REDUCTASES FAMILY MEMBER"/>
    <property type="match status" value="1"/>
</dbReference>
<proteinExistence type="inferred from homology"/>
<reference evidence="3 4" key="2">
    <citation type="journal article" date="2009" name="BMC Microbiol.">
        <title>The genome sequence of Geobacter metallireducens: features of metabolism, physiology and regulation common and dissimilar to Geobacter sulfurreducens.</title>
        <authorList>
            <person name="Aklujkar M."/>
            <person name="Krushkal J."/>
            <person name="DiBartolo G."/>
            <person name="Lapidus A."/>
            <person name="Land M.L."/>
            <person name="Lovley D.R."/>
        </authorList>
    </citation>
    <scope>NUCLEOTIDE SEQUENCE [LARGE SCALE GENOMIC DNA]</scope>
    <source>
        <strain evidence="4">ATCC 53774 / DSM 7210 / GS-15</strain>
    </source>
</reference>
<dbReference type="KEGG" id="gme:Gmet_2236"/>
<dbReference type="Gene3D" id="3.40.50.720">
    <property type="entry name" value="NAD(P)-binding Rossmann-like Domain"/>
    <property type="match status" value="1"/>
</dbReference>
<dbReference type="FunFam" id="3.40.50.720:FF:000084">
    <property type="entry name" value="Short-chain dehydrogenase reductase"/>
    <property type="match status" value="1"/>
</dbReference>
<dbReference type="STRING" id="269799.Gmet_2236"/>
<dbReference type="CDD" id="cd05233">
    <property type="entry name" value="SDR_c"/>
    <property type="match status" value="1"/>
</dbReference>
<comment type="similarity">
    <text evidence="1">Belongs to the short-chain dehydrogenases/reductases (SDR) family.</text>
</comment>
<dbReference type="PANTHER" id="PTHR42760:SF115">
    <property type="entry name" value="3-OXOACYL-[ACYL-CARRIER-PROTEIN] REDUCTASE FABG"/>
    <property type="match status" value="1"/>
</dbReference>
<organism evidence="3 4">
    <name type="scientific">Geobacter metallireducens (strain ATCC 53774 / DSM 7210 / GS-15)</name>
    <dbReference type="NCBI Taxonomy" id="269799"/>
    <lineage>
        <taxon>Bacteria</taxon>
        <taxon>Pseudomonadati</taxon>
        <taxon>Thermodesulfobacteriota</taxon>
        <taxon>Desulfuromonadia</taxon>
        <taxon>Geobacterales</taxon>
        <taxon>Geobacteraceae</taxon>
        <taxon>Geobacter</taxon>
    </lineage>
</organism>
<name>Q39TG1_GEOMG</name>
<dbReference type="NCBIfam" id="NF005559">
    <property type="entry name" value="PRK07231.1"/>
    <property type="match status" value="1"/>
</dbReference>
<accession>Q39TG1</accession>
<dbReference type="InterPro" id="IPR036291">
    <property type="entry name" value="NAD(P)-bd_dom_sf"/>
</dbReference>
<dbReference type="Proteomes" id="UP000007073">
    <property type="component" value="Chromosome"/>
</dbReference>
<keyword evidence="2" id="KW-0560">Oxidoreductase</keyword>
<reference evidence="3 4" key="1">
    <citation type="submission" date="2005-10" db="EMBL/GenBank/DDBJ databases">
        <title>Complete sequence of Geobacter metallireducens GS-15.</title>
        <authorList>
            <consortium name="US DOE Joint Genome Institute"/>
            <person name="Copeland A."/>
            <person name="Lucas S."/>
            <person name="Lapidus A."/>
            <person name="Barry K."/>
            <person name="Detter J.C."/>
            <person name="Glavina T."/>
            <person name="Hammon N."/>
            <person name="Israni S."/>
            <person name="Pitluck S."/>
            <person name="Di Bartolo G."/>
            <person name="Chain P."/>
            <person name="Schmutz J."/>
            <person name="Larimer F."/>
            <person name="Land M."/>
            <person name="Kyrpides N."/>
            <person name="Ivanova N."/>
            <person name="Richardson P."/>
        </authorList>
    </citation>
    <scope>NUCLEOTIDE SEQUENCE [LARGE SCALE GENOMIC DNA]</scope>
    <source>
        <strain evidence="4">ATCC 53774 / DSM 7210 / GS-15</strain>
    </source>
</reference>
<evidence type="ECO:0000256" key="2">
    <source>
        <dbReference type="ARBA" id="ARBA00023002"/>
    </source>
</evidence>